<evidence type="ECO:0000313" key="4">
    <source>
        <dbReference type="EMBL" id="CAK7214300.1"/>
    </source>
</evidence>
<feature type="compositionally biased region" description="Polar residues" evidence="2">
    <location>
        <begin position="38"/>
        <end position="48"/>
    </location>
</feature>
<sequence>MGFDVKRIFRISSDKHGRKEQPIDTDSPSEDDVYSQRIRGTTNNNGSANHRPWASASSTSLWHSSSRNKDGQTNQQNLQLQQGQQQSDGSSVRGVRKKASRIGRGKDSGGYFTNMAAGAAATSNAAEPKLDKMFDELRDPSEDSKDALGVESTMKYLTSLGLNPESGEIFVALELVQAPTLGEITRKGFVDGWKATGNVTTDDQAAYIRALVPRLCSDPAYFKKVYRYTFGAGKEPDQRSMSLENAIAFWRVLFAAPGPAWKTASHDSWTDLWVAFLEEKWTRSVNRDMWNQTLEFANKCREDETLSFWNEDGAWPSVIDDFVAWCNEKGLAGPKKDSMDTSA</sequence>
<reference evidence="4 5" key="1">
    <citation type="submission" date="2024-01" db="EMBL/GenBank/DDBJ databases">
        <authorList>
            <person name="Allen C."/>
            <person name="Tagirdzhanova G."/>
        </authorList>
    </citation>
    <scope>NUCLEOTIDE SEQUENCE [LARGE SCALE GENOMIC DNA]</scope>
</reference>
<organism evidence="4 5">
    <name type="scientific">Sporothrix bragantina</name>
    <dbReference type="NCBI Taxonomy" id="671064"/>
    <lineage>
        <taxon>Eukaryota</taxon>
        <taxon>Fungi</taxon>
        <taxon>Dikarya</taxon>
        <taxon>Ascomycota</taxon>
        <taxon>Pezizomycotina</taxon>
        <taxon>Sordariomycetes</taxon>
        <taxon>Sordariomycetidae</taxon>
        <taxon>Ophiostomatales</taxon>
        <taxon>Ophiostomataceae</taxon>
        <taxon>Sporothrix</taxon>
    </lineage>
</organism>
<keyword evidence="5" id="KW-1185">Reference proteome</keyword>
<dbReference type="PROSITE" id="PS51229">
    <property type="entry name" value="DCUN1"/>
    <property type="match status" value="1"/>
</dbReference>
<dbReference type="PANTHER" id="PTHR12281">
    <property type="entry name" value="RP42 RELATED"/>
    <property type="match status" value="1"/>
</dbReference>
<feature type="compositionally biased region" description="Basic and acidic residues" evidence="2">
    <location>
        <begin position="1"/>
        <end position="22"/>
    </location>
</feature>
<accession>A0ABP0B3Z8</accession>
<dbReference type="Proteomes" id="UP001642406">
    <property type="component" value="Unassembled WGS sequence"/>
</dbReference>
<dbReference type="Gene3D" id="1.10.238.200">
    <property type="entry name" value="Cullin, PONY binding domain"/>
    <property type="match status" value="1"/>
</dbReference>
<dbReference type="PANTHER" id="PTHR12281:SF31">
    <property type="entry name" value="DCN1-LIKE PROTEIN 3"/>
    <property type="match status" value="1"/>
</dbReference>
<evidence type="ECO:0000313" key="5">
    <source>
        <dbReference type="Proteomes" id="UP001642406"/>
    </source>
</evidence>
<gene>
    <name evidence="4" type="primary">DCN1</name>
    <name evidence="4" type="ORF">SBRCBS47491_002093</name>
</gene>
<dbReference type="Pfam" id="PF03556">
    <property type="entry name" value="Cullin_binding"/>
    <property type="match status" value="1"/>
</dbReference>
<name>A0ABP0B3Z8_9PEZI</name>
<feature type="compositionally biased region" description="Low complexity" evidence="2">
    <location>
        <begin position="55"/>
        <end position="86"/>
    </location>
</feature>
<dbReference type="InterPro" id="IPR042460">
    <property type="entry name" value="DCN1-like_PONY"/>
</dbReference>
<proteinExistence type="predicted"/>
<evidence type="ECO:0000256" key="1">
    <source>
        <dbReference type="RuleBase" id="RU410713"/>
    </source>
</evidence>
<protein>
    <recommendedName>
        <fullName evidence="1">Defective in cullin neddylation protein</fullName>
    </recommendedName>
</protein>
<evidence type="ECO:0000259" key="3">
    <source>
        <dbReference type="PROSITE" id="PS51229"/>
    </source>
</evidence>
<feature type="domain" description="DCUN1" evidence="3">
    <location>
        <begin position="125"/>
        <end position="327"/>
    </location>
</feature>
<dbReference type="Gene3D" id="1.10.238.10">
    <property type="entry name" value="EF-hand"/>
    <property type="match status" value="1"/>
</dbReference>
<evidence type="ECO:0000256" key="2">
    <source>
        <dbReference type="SAM" id="MobiDB-lite"/>
    </source>
</evidence>
<dbReference type="InterPro" id="IPR014764">
    <property type="entry name" value="DCN-prot"/>
</dbReference>
<comment type="caution">
    <text evidence="4">The sequence shown here is derived from an EMBL/GenBank/DDBJ whole genome shotgun (WGS) entry which is preliminary data.</text>
</comment>
<comment type="function">
    <text evidence="1">Neddylation of cullins play an essential role in the regulation of SCF-type complexes activity.</text>
</comment>
<dbReference type="GO" id="GO:0016874">
    <property type="term" value="F:ligase activity"/>
    <property type="evidence" value="ECO:0007669"/>
    <property type="project" value="UniProtKB-KW"/>
</dbReference>
<dbReference type="EMBL" id="CAWUHC010000012">
    <property type="protein sequence ID" value="CAK7214300.1"/>
    <property type="molecule type" value="Genomic_DNA"/>
</dbReference>
<dbReference type="InterPro" id="IPR005176">
    <property type="entry name" value="PONY_dom"/>
</dbReference>
<feature type="compositionally biased region" description="Basic residues" evidence="2">
    <location>
        <begin position="94"/>
        <end position="103"/>
    </location>
</feature>
<keyword evidence="4" id="KW-0436">Ligase</keyword>
<feature type="region of interest" description="Disordered" evidence="2">
    <location>
        <begin position="1"/>
        <end position="111"/>
    </location>
</feature>